<reference evidence="3" key="1">
    <citation type="submission" date="2020-08" db="EMBL/GenBank/DDBJ databases">
        <title>Ramlibacter sp. USB13 16S ribosomal RNA gene genome sequencing and assembly.</title>
        <authorList>
            <person name="Kang M."/>
        </authorList>
    </citation>
    <scope>NUCLEOTIDE SEQUENCE</scope>
    <source>
        <strain evidence="3">USB13</strain>
    </source>
</reference>
<gene>
    <name evidence="3" type="ORF">H8N03_21870</name>
</gene>
<feature type="domain" description="Methyltransferase FkbM" evidence="2">
    <location>
        <begin position="94"/>
        <end position="257"/>
    </location>
</feature>
<keyword evidence="4" id="KW-1185">Reference proteome</keyword>
<dbReference type="Proteomes" id="UP000608513">
    <property type="component" value="Unassembled WGS sequence"/>
</dbReference>
<organism evidence="3 4">
    <name type="scientific">Ramlibacter cellulosilyticus</name>
    <dbReference type="NCBI Taxonomy" id="2764187"/>
    <lineage>
        <taxon>Bacteria</taxon>
        <taxon>Pseudomonadati</taxon>
        <taxon>Pseudomonadota</taxon>
        <taxon>Betaproteobacteria</taxon>
        <taxon>Burkholderiales</taxon>
        <taxon>Comamonadaceae</taxon>
        <taxon>Ramlibacter</taxon>
    </lineage>
</organism>
<dbReference type="GO" id="GO:0032259">
    <property type="term" value="P:methylation"/>
    <property type="evidence" value="ECO:0007669"/>
    <property type="project" value="UniProtKB-KW"/>
</dbReference>
<accession>A0A923SD69</accession>
<dbReference type="InterPro" id="IPR006342">
    <property type="entry name" value="FkbM_mtfrase"/>
</dbReference>
<dbReference type="EMBL" id="JACORT010000011">
    <property type="protein sequence ID" value="MBC5785604.1"/>
    <property type="molecule type" value="Genomic_DNA"/>
</dbReference>
<keyword evidence="3" id="KW-0489">Methyltransferase</keyword>
<protein>
    <submittedName>
        <fullName evidence="3">FkbM family methyltransferase</fullName>
    </submittedName>
</protein>
<dbReference type="InterPro" id="IPR029063">
    <property type="entry name" value="SAM-dependent_MTases_sf"/>
</dbReference>
<dbReference type="Gene3D" id="3.40.50.150">
    <property type="entry name" value="Vaccinia Virus protein VP39"/>
    <property type="match status" value="1"/>
</dbReference>
<dbReference type="Pfam" id="PF05050">
    <property type="entry name" value="Methyltransf_21"/>
    <property type="match status" value="1"/>
</dbReference>
<dbReference type="AlphaFoldDB" id="A0A923SD69"/>
<proteinExistence type="predicted"/>
<name>A0A923SD69_9BURK</name>
<dbReference type="PANTHER" id="PTHR34203:SF13">
    <property type="entry name" value="EXPRESSED PROTEIN"/>
    <property type="match status" value="1"/>
</dbReference>
<dbReference type="GO" id="GO:0008168">
    <property type="term" value="F:methyltransferase activity"/>
    <property type="evidence" value="ECO:0007669"/>
    <property type="project" value="UniProtKB-KW"/>
</dbReference>
<dbReference type="PANTHER" id="PTHR34203">
    <property type="entry name" value="METHYLTRANSFERASE, FKBM FAMILY PROTEIN"/>
    <property type="match status" value="1"/>
</dbReference>
<dbReference type="NCBIfam" id="TIGR01444">
    <property type="entry name" value="fkbM_fam"/>
    <property type="match status" value="1"/>
</dbReference>
<feature type="coiled-coil region" evidence="1">
    <location>
        <begin position="5"/>
        <end position="32"/>
    </location>
</feature>
<keyword evidence="1" id="KW-0175">Coiled coil</keyword>
<evidence type="ECO:0000313" key="4">
    <source>
        <dbReference type="Proteomes" id="UP000608513"/>
    </source>
</evidence>
<evidence type="ECO:0000313" key="3">
    <source>
        <dbReference type="EMBL" id="MBC5785604.1"/>
    </source>
</evidence>
<dbReference type="SUPFAM" id="SSF53335">
    <property type="entry name" value="S-adenosyl-L-methionine-dependent methyltransferases"/>
    <property type="match status" value="1"/>
</dbReference>
<dbReference type="RefSeq" id="WP_187078350.1">
    <property type="nucleotide sequence ID" value="NZ_JACORT010000011.1"/>
</dbReference>
<keyword evidence="3" id="KW-0808">Transferase</keyword>
<dbReference type="InterPro" id="IPR052514">
    <property type="entry name" value="SAM-dependent_MTase"/>
</dbReference>
<comment type="caution">
    <text evidence="3">The sequence shown here is derived from an EMBL/GenBank/DDBJ whole genome shotgun (WGS) entry which is preliminary data.</text>
</comment>
<evidence type="ECO:0000256" key="1">
    <source>
        <dbReference type="SAM" id="Coils"/>
    </source>
</evidence>
<sequence>MSDIQEQLLQQVAELRAEMASLRESVQDIRRLVGPFGVRLADDQLLVQTLYGTKYLVDPHDLIMTPQLVVYRQWEADLSRFFARRVHPDLKFVDIGANFGYFTCLVGAGIGGSGSGRVWAVEPNPKLLKLLRANALINWSMCPIDIHPVALGAAEGVVQLCVPADRAANGSLTRSADGRDDLVDVPLRRLDDLVPAGTAIDLVKLDVEGHEYGVLSGARRVIAESPRLEVVMEWSSRQMIAAGYRPSHMLQLLETLGLEIMRIPEGEGAPEPYPVNVLDDDAYDNVLLKRKG</sequence>
<evidence type="ECO:0000259" key="2">
    <source>
        <dbReference type="Pfam" id="PF05050"/>
    </source>
</evidence>